<keyword evidence="3 5" id="KW-1133">Transmembrane helix</keyword>
<dbReference type="RefSeq" id="WP_132524781.1">
    <property type="nucleotide sequence ID" value="NZ_SMFV01000001.1"/>
</dbReference>
<dbReference type="SUPFAM" id="SSF51230">
    <property type="entry name" value="Single hybrid motif"/>
    <property type="match status" value="1"/>
</dbReference>
<evidence type="ECO:0000256" key="3">
    <source>
        <dbReference type="ARBA" id="ARBA00022989"/>
    </source>
</evidence>
<evidence type="ECO:0000256" key="1">
    <source>
        <dbReference type="ARBA" id="ARBA00004167"/>
    </source>
</evidence>
<evidence type="ECO:0000313" key="8">
    <source>
        <dbReference type="Proteomes" id="UP000295777"/>
    </source>
</evidence>
<proteinExistence type="predicted"/>
<dbReference type="OrthoDB" id="9805770at2"/>
<keyword evidence="8" id="KW-1185">Reference proteome</keyword>
<accession>A0A4V2PDR7</accession>
<reference evidence="7 8" key="1">
    <citation type="submission" date="2019-03" db="EMBL/GenBank/DDBJ databases">
        <title>Genomic Encyclopedia of Archaeal and Bacterial Type Strains, Phase II (KMG-II): from individual species to whole genera.</title>
        <authorList>
            <person name="Goeker M."/>
        </authorList>
    </citation>
    <scope>NUCLEOTIDE SEQUENCE [LARGE SCALE GENOMIC DNA]</scope>
    <source>
        <strain evidence="7 8">DSM 24425</strain>
    </source>
</reference>
<dbReference type="AlphaFoldDB" id="A0A4V2PDR7"/>
<gene>
    <name evidence="7" type="ORF">CLV27_0137</name>
</gene>
<dbReference type="GO" id="GO:0016020">
    <property type="term" value="C:membrane"/>
    <property type="evidence" value="ECO:0007669"/>
    <property type="project" value="UniProtKB-SubCell"/>
</dbReference>
<dbReference type="InterPro" id="IPR000089">
    <property type="entry name" value="Biotin_lipoyl"/>
</dbReference>
<evidence type="ECO:0000256" key="5">
    <source>
        <dbReference type="SAM" id="Phobius"/>
    </source>
</evidence>
<dbReference type="PANTHER" id="PTHR30386">
    <property type="entry name" value="MEMBRANE FUSION SUBUNIT OF EMRAB-TOLC MULTIDRUG EFFLUX PUMP"/>
    <property type="match status" value="1"/>
</dbReference>
<feature type="transmembrane region" description="Helical" evidence="5">
    <location>
        <begin position="160"/>
        <end position="182"/>
    </location>
</feature>
<dbReference type="Pfam" id="PF00364">
    <property type="entry name" value="Biotin_lipoyl"/>
    <property type="match status" value="1"/>
</dbReference>
<dbReference type="InterPro" id="IPR050739">
    <property type="entry name" value="MFP"/>
</dbReference>
<organism evidence="7 8">
    <name type="scientific">Phorcysia thermohydrogeniphila</name>
    <dbReference type="NCBI Taxonomy" id="936138"/>
    <lineage>
        <taxon>Bacteria</taxon>
        <taxon>Pseudomonadati</taxon>
        <taxon>Aquificota</taxon>
        <taxon>Aquificia</taxon>
        <taxon>Desulfurobacteriales</taxon>
        <taxon>Desulfurobacteriaceae</taxon>
        <taxon>Phorcysia</taxon>
    </lineage>
</organism>
<dbReference type="Gene3D" id="2.40.10.220">
    <property type="entry name" value="predicted glycosyltransferase like domains"/>
    <property type="match status" value="1"/>
</dbReference>
<dbReference type="Proteomes" id="UP000295777">
    <property type="component" value="Unassembled WGS sequence"/>
</dbReference>
<feature type="domain" description="Lipoyl-binding" evidence="6">
    <location>
        <begin position="215"/>
        <end position="267"/>
    </location>
</feature>
<dbReference type="Gene3D" id="2.40.50.100">
    <property type="match status" value="1"/>
</dbReference>
<evidence type="ECO:0000256" key="2">
    <source>
        <dbReference type="ARBA" id="ARBA00022692"/>
    </source>
</evidence>
<comment type="subcellular location">
    <subcellularLocation>
        <location evidence="1">Membrane</location>
        <topology evidence="1">Single-pass membrane protein</topology>
    </subcellularLocation>
</comment>
<evidence type="ECO:0000256" key="4">
    <source>
        <dbReference type="ARBA" id="ARBA00023136"/>
    </source>
</evidence>
<protein>
    <submittedName>
        <fullName evidence="7">Alginate biosynthesis protein Alg44</fullName>
    </submittedName>
</protein>
<dbReference type="CDD" id="cd06850">
    <property type="entry name" value="biotinyl_domain"/>
    <property type="match status" value="1"/>
</dbReference>
<evidence type="ECO:0000259" key="6">
    <source>
        <dbReference type="Pfam" id="PF00364"/>
    </source>
</evidence>
<dbReference type="InterPro" id="IPR011053">
    <property type="entry name" value="Single_hybrid_motif"/>
</dbReference>
<dbReference type="EMBL" id="SMFV01000001">
    <property type="protein sequence ID" value="TCK06336.1"/>
    <property type="molecule type" value="Genomic_DNA"/>
</dbReference>
<comment type="caution">
    <text evidence="7">The sequence shown here is derived from an EMBL/GenBank/DDBJ whole genome shotgun (WGS) entry which is preliminary data.</text>
</comment>
<evidence type="ECO:0000313" key="7">
    <source>
        <dbReference type="EMBL" id="TCK06336.1"/>
    </source>
</evidence>
<sequence>MEDAVKGGGSKVKFKAEPTRHFPRYKIPAFVEVDGKKYRLKDWSIGGCAIFDLPEEYLEKKWAVGNFVIPFDTFDAVIKDVKFEFLRKNPDGTIGCRFANLRPDQISLLQDVIEAFLEGVIVTLDGLINIIRREDLREALEAQRPQAPKRGGLEEFIRRLFILFMFLAIIGIGVLFVLKALYSRVYLVKAVSAFYDAPLKVVKTPVGGFFSFKRPVKEGDIVKKGQVLGFLKAPGRVSFVVPSSVTGKVVEVHVSDGDALEEGDPIISVLPESEKIRVVAHVLHGDVERLKLGQKVKVLRPDGKVITGRIVDIDRASPEPPSSRVVYDRLVIDVPPESCTIDDIGRVVSVEIDLTPQKLKPIFNVLP</sequence>
<keyword evidence="2 5" id="KW-0812">Transmembrane</keyword>
<dbReference type="PANTHER" id="PTHR30386:SF26">
    <property type="entry name" value="TRANSPORT PROTEIN COMB"/>
    <property type="match status" value="1"/>
</dbReference>
<name>A0A4V2PDR7_9BACT</name>
<keyword evidence="4 5" id="KW-0472">Membrane</keyword>